<comment type="caution">
    <text evidence="2">The sequence shown here is derived from an EMBL/GenBank/DDBJ whole genome shotgun (WGS) entry which is preliminary data.</text>
</comment>
<dbReference type="AlphaFoldDB" id="A0A5J9SJ99"/>
<evidence type="ECO:0000256" key="1">
    <source>
        <dbReference type="SAM" id="Phobius"/>
    </source>
</evidence>
<keyword evidence="3" id="KW-1185">Reference proteome</keyword>
<dbReference type="EMBL" id="RWGY01000771">
    <property type="protein sequence ID" value="TVT99055.1"/>
    <property type="molecule type" value="Genomic_DNA"/>
</dbReference>
<feature type="transmembrane region" description="Helical" evidence="1">
    <location>
        <begin position="25"/>
        <end position="46"/>
    </location>
</feature>
<keyword evidence="1" id="KW-1133">Transmembrane helix</keyword>
<organism evidence="2 3">
    <name type="scientific">Eragrostis curvula</name>
    <name type="common">weeping love grass</name>
    <dbReference type="NCBI Taxonomy" id="38414"/>
    <lineage>
        <taxon>Eukaryota</taxon>
        <taxon>Viridiplantae</taxon>
        <taxon>Streptophyta</taxon>
        <taxon>Embryophyta</taxon>
        <taxon>Tracheophyta</taxon>
        <taxon>Spermatophyta</taxon>
        <taxon>Magnoliopsida</taxon>
        <taxon>Liliopsida</taxon>
        <taxon>Poales</taxon>
        <taxon>Poaceae</taxon>
        <taxon>PACMAD clade</taxon>
        <taxon>Chloridoideae</taxon>
        <taxon>Eragrostideae</taxon>
        <taxon>Eragrostidinae</taxon>
        <taxon>Eragrostis</taxon>
    </lineage>
</organism>
<dbReference type="Gramene" id="TVT99055">
    <property type="protein sequence ID" value="TVT99055"/>
    <property type="gene ID" value="EJB05_55611"/>
</dbReference>
<proteinExistence type="predicted"/>
<sequence length="203" mass="22332">MPQPSYVHVGAAATSQKPAFTFPRFFISNMCEILFVAWLIITPWYYIFYDLPPQFSVQLAPAGRDLDVDDTAAPMPTAFHGALHASNRRATERCYRDGEVAVMYGGFAIASGRVPGFCVPAKGSREVPFVATADGGVGLPERLRDRMDAARKMGALELEVQVRLLQAGRPTRMWCNARMGGPQPPDETVCTVFALQNWFDLGA</sequence>
<accession>A0A5J9SJ99</accession>
<evidence type="ECO:0000313" key="3">
    <source>
        <dbReference type="Proteomes" id="UP000324897"/>
    </source>
</evidence>
<gene>
    <name evidence="2" type="ORF">EJB05_55611</name>
</gene>
<dbReference type="PANTHER" id="PTHR33994:SF36">
    <property type="entry name" value="LATE EMBRYOGENESIS ABUNDANT PROTEIN LEA-2 SUBGROUP DOMAIN-CONTAINING PROTEIN"/>
    <property type="match status" value="1"/>
</dbReference>
<feature type="non-terminal residue" evidence="2">
    <location>
        <position position="1"/>
    </location>
</feature>
<dbReference type="PANTHER" id="PTHR33994">
    <property type="entry name" value="OS04G0515000 PROTEIN"/>
    <property type="match status" value="1"/>
</dbReference>
<protein>
    <submittedName>
        <fullName evidence="2">Uncharacterized protein</fullName>
    </submittedName>
</protein>
<dbReference type="Proteomes" id="UP000324897">
    <property type="component" value="Unassembled WGS sequence"/>
</dbReference>
<reference evidence="2 3" key="1">
    <citation type="journal article" date="2019" name="Sci. Rep.">
        <title>A high-quality genome of Eragrostis curvula grass provides insights into Poaceae evolution and supports new strategies to enhance forage quality.</title>
        <authorList>
            <person name="Carballo J."/>
            <person name="Santos B.A.C.M."/>
            <person name="Zappacosta D."/>
            <person name="Garbus I."/>
            <person name="Selva J.P."/>
            <person name="Gallo C.A."/>
            <person name="Diaz A."/>
            <person name="Albertini E."/>
            <person name="Caccamo M."/>
            <person name="Echenique V."/>
        </authorList>
    </citation>
    <scope>NUCLEOTIDE SEQUENCE [LARGE SCALE GENOMIC DNA]</scope>
    <source>
        <strain evidence="3">cv. Victoria</strain>
        <tissue evidence="2">Leaf</tissue>
    </source>
</reference>
<name>A0A5J9SJ99_9POAL</name>
<keyword evidence="1" id="KW-0812">Transmembrane</keyword>
<keyword evidence="1" id="KW-0472">Membrane</keyword>
<dbReference type="OrthoDB" id="621147at2759"/>
<evidence type="ECO:0000313" key="2">
    <source>
        <dbReference type="EMBL" id="TVT99055.1"/>
    </source>
</evidence>